<dbReference type="VEuPathDB" id="FungiDB:MAN_03780"/>
<reference evidence="2 3" key="1">
    <citation type="journal article" date="2014" name="Proc. Natl. Acad. Sci. U.S.A.">
        <title>Trajectory and genomic determinants of fungal-pathogen speciation and host adaptation.</title>
        <authorList>
            <person name="Hu X."/>
            <person name="Xiao G."/>
            <person name="Zheng P."/>
            <person name="Shang Y."/>
            <person name="Su Y."/>
            <person name="Zhang X."/>
            <person name="Liu X."/>
            <person name="Zhan S."/>
            <person name="St Leger R.J."/>
            <person name="Wang C."/>
        </authorList>
    </citation>
    <scope>NUCLEOTIDE SEQUENCE [LARGE SCALE GENOMIC DNA]</scope>
    <source>
        <strain evidence="2 3">ARSEF 549</strain>
    </source>
</reference>
<accession>A0A0B4FGN5</accession>
<dbReference type="HOGENOM" id="CLU_168414_1_0_1"/>
<protein>
    <submittedName>
        <fullName evidence="2">Uncharacterized protein</fullName>
    </submittedName>
</protein>
<dbReference type="AlphaFoldDB" id="A0A0B4FGN5"/>
<dbReference type="OrthoDB" id="8115477at2759"/>
<sequence length="85" mass="8808">MKHMTAVVTLAAVAIAAPVEIEKRGDECPDTATVACCPYPAGLGDSVVCEVLQPGQECLAIVYCCPNKGDGGIINVSLDDCEQIL</sequence>
<keyword evidence="3" id="KW-1185">Reference proteome</keyword>
<name>A0A0B4FGN5_METAF</name>
<dbReference type="Proteomes" id="UP000031186">
    <property type="component" value="Unassembled WGS sequence"/>
</dbReference>
<comment type="caution">
    <text evidence="2">The sequence shown here is derived from an EMBL/GenBank/DDBJ whole genome shotgun (WGS) entry which is preliminary data.</text>
</comment>
<evidence type="ECO:0000313" key="3">
    <source>
        <dbReference type="Proteomes" id="UP000031186"/>
    </source>
</evidence>
<evidence type="ECO:0000313" key="2">
    <source>
        <dbReference type="EMBL" id="KID67022.1"/>
    </source>
</evidence>
<evidence type="ECO:0000256" key="1">
    <source>
        <dbReference type="SAM" id="SignalP"/>
    </source>
</evidence>
<gene>
    <name evidence="2" type="ORF">MAN_03780</name>
</gene>
<dbReference type="EMBL" id="AZNF01000004">
    <property type="protein sequence ID" value="KID67022.1"/>
    <property type="molecule type" value="Genomic_DNA"/>
</dbReference>
<proteinExistence type="predicted"/>
<keyword evidence="1" id="KW-0732">Signal</keyword>
<feature type="signal peptide" evidence="1">
    <location>
        <begin position="1"/>
        <end position="16"/>
    </location>
</feature>
<feature type="chain" id="PRO_5002087355" evidence="1">
    <location>
        <begin position="17"/>
        <end position="85"/>
    </location>
</feature>
<feature type="non-terminal residue" evidence="2">
    <location>
        <position position="1"/>
    </location>
</feature>
<organism evidence="2 3">
    <name type="scientific">Metarhizium anisopliae (strain ARSEF 549)</name>
    <dbReference type="NCBI Taxonomy" id="3151832"/>
    <lineage>
        <taxon>Eukaryota</taxon>
        <taxon>Fungi</taxon>
        <taxon>Dikarya</taxon>
        <taxon>Ascomycota</taxon>
        <taxon>Pezizomycotina</taxon>
        <taxon>Sordariomycetes</taxon>
        <taxon>Hypocreomycetidae</taxon>
        <taxon>Hypocreales</taxon>
        <taxon>Clavicipitaceae</taxon>
        <taxon>Metarhizium</taxon>
    </lineage>
</organism>